<keyword evidence="2" id="KW-0808">Transferase</keyword>
<protein>
    <submittedName>
        <fullName evidence="2">Putative acetyltransferase</fullName>
        <ecNumber evidence="2">2.3.1.-</ecNumber>
    </submittedName>
</protein>
<name>E4N361_KITSK</name>
<dbReference type="Proteomes" id="UP000007076">
    <property type="component" value="Chromosome"/>
</dbReference>
<organism evidence="2 3">
    <name type="scientific">Kitasatospora setae (strain ATCC 33774 / DSM 43861 / JCM 3304 / KCC A-0304 / NBRC 14216 / KM-6054)</name>
    <name type="common">Streptomyces setae</name>
    <dbReference type="NCBI Taxonomy" id="452652"/>
    <lineage>
        <taxon>Bacteria</taxon>
        <taxon>Bacillati</taxon>
        <taxon>Actinomycetota</taxon>
        <taxon>Actinomycetes</taxon>
        <taxon>Kitasatosporales</taxon>
        <taxon>Streptomycetaceae</taxon>
        <taxon>Kitasatospora</taxon>
    </lineage>
</organism>
<gene>
    <name evidence="2" type="ordered locus">KSE_68370</name>
</gene>
<dbReference type="EMBL" id="AP010968">
    <property type="protein sequence ID" value="BAJ32595.1"/>
    <property type="molecule type" value="Genomic_DNA"/>
</dbReference>
<dbReference type="Pfam" id="PF00583">
    <property type="entry name" value="Acetyltransf_1"/>
    <property type="match status" value="1"/>
</dbReference>
<dbReference type="InterPro" id="IPR000182">
    <property type="entry name" value="GNAT_dom"/>
</dbReference>
<sequence>MSPRAAGPARMPGMVTVRTVHTADLGAGERQAARALLFEVFGPDDMTEQDWSHCLGGLHVLAWDGSELVGHAAVVQRRLLNGARVLRTGYLEGVVVRRDLQRHGIGGQLMDEAERIVRAAHELGALGASEAGVPFYLARGWRPWPGPTWALGPEGRQRTEEEDGGIYLLGGERELDTGADLVCDWREGDLW</sequence>
<dbReference type="KEGG" id="ksk:KSE_68370"/>
<dbReference type="PATRIC" id="fig|452652.3.peg.6861"/>
<dbReference type="PROSITE" id="PS51186">
    <property type="entry name" value="GNAT"/>
    <property type="match status" value="1"/>
</dbReference>
<dbReference type="AlphaFoldDB" id="E4N361"/>
<dbReference type="HOGENOM" id="CLU_106718_0_0_11"/>
<dbReference type="InterPro" id="IPR016181">
    <property type="entry name" value="Acyl_CoA_acyltransferase"/>
</dbReference>
<evidence type="ECO:0000313" key="3">
    <source>
        <dbReference type="Proteomes" id="UP000007076"/>
    </source>
</evidence>
<keyword evidence="2" id="KW-0012">Acyltransferase</keyword>
<keyword evidence="3" id="KW-1185">Reference proteome</keyword>
<dbReference type="SUPFAM" id="SSF55729">
    <property type="entry name" value="Acyl-CoA N-acyltransferases (Nat)"/>
    <property type="match status" value="1"/>
</dbReference>
<dbReference type="Gene3D" id="3.40.630.30">
    <property type="match status" value="1"/>
</dbReference>
<evidence type="ECO:0000313" key="2">
    <source>
        <dbReference type="EMBL" id="BAJ32595.1"/>
    </source>
</evidence>
<accession>E4N361</accession>
<dbReference type="EC" id="2.3.1.-" evidence="2"/>
<dbReference type="eggNOG" id="COG3153">
    <property type="taxonomic scope" value="Bacteria"/>
</dbReference>
<proteinExistence type="predicted"/>
<dbReference type="GO" id="GO:0016747">
    <property type="term" value="F:acyltransferase activity, transferring groups other than amino-acyl groups"/>
    <property type="evidence" value="ECO:0007669"/>
    <property type="project" value="InterPro"/>
</dbReference>
<feature type="domain" description="N-acetyltransferase" evidence="1">
    <location>
        <begin position="15"/>
        <end position="159"/>
    </location>
</feature>
<evidence type="ECO:0000259" key="1">
    <source>
        <dbReference type="PROSITE" id="PS51186"/>
    </source>
</evidence>
<dbReference type="STRING" id="452652.KSE_68370"/>
<dbReference type="CDD" id="cd04301">
    <property type="entry name" value="NAT_SF"/>
    <property type="match status" value="1"/>
</dbReference>
<reference evidence="2 3" key="1">
    <citation type="journal article" date="2010" name="DNA Res.">
        <title>Genome sequence of Kitasatospora setae NBRC 14216T: an evolutionary snapshot of the family Streptomycetaceae.</title>
        <authorList>
            <person name="Ichikawa N."/>
            <person name="Oguchi A."/>
            <person name="Ikeda H."/>
            <person name="Ishikawa J."/>
            <person name="Kitani S."/>
            <person name="Watanabe Y."/>
            <person name="Nakamura S."/>
            <person name="Katano Y."/>
            <person name="Kishi E."/>
            <person name="Sasagawa M."/>
            <person name="Ankai A."/>
            <person name="Fukui S."/>
            <person name="Hashimoto Y."/>
            <person name="Kamata S."/>
            <person name="Otoguro M."/>
            <person name="Tanikawa S."/>
            <person name="Nihira T."/>
            <person name="Horinouchi S."/>
            <person name="Ohnishi Y."/>
            <person name="Hayakawa M."/>
            <person name="Kuzuyama T."/>
            <person name="Arisawa A."/>
            <person name="Nomoto F."/>
            <person name="Miura H."/>
            <person name="Takahashi Y."/>
            <person name="Fujita N."/>
        </authorList>
    </citation>
    <scope>NUCLEOTIDE SEQUENCE [LARGE SCALE GENOMIC DNA]</scope>
    <source>
        <strain evidence="3">ATCC 33774 / DSM 43861 / JCM 3304 / KCC A-0304 / NBRC 14216 / KM-6054</strain>
    </source>
</reference>